<dbReference type="AlphaFoldDB" id="A0A2R4BQW5"/>
<feature type="region of interest" description="Disordered" evidence="1">
    <location>
        <begin position="56"/>
        <end position="112"/>
    </location>
</feature>
<dbReference type="KEGG" id="tak:Tharo_2859"/>
<proteinExistence type="predicted"/>
<name>A0A2R4BQW5_THAAR</name>
<feature type="compositionally biased region" description="Low complexity" evidence="1">
    <location>
        <begin position="100"/>
        <end position="112"/>
    </location>
</feature>
<evidence type="ECO:0000256" key="1">
    <source>
        <dbReference type="SAM" id="MobiDB-lite"/>
    </source>
</evidence>
<protein>
    <submittedName>
        <fullName evidence="2">Uncharacterized protein</fullName>
    </submittedName>
</protein>
<feature type="compositionally biased region" description="Low complexity" evidence="1">
    <location>
        <begin position="60"/>
        <end position="89"/>
    </location>
</feature>
<evidence type="ECO:0000313" key="2">
    <source>
        <dbReference type="EMBL" id="AVR89741.1"/>
    </source>
</evidence>
<feature type="compositionally biased region" description="Basic residues" evidence="1">
    <location>
        <begin position="90"/>
        <end position="99"/>
    </location>
</feature>
<dbReference type="Proteomes" id="UP000241885">
    <property type="component" value="Chromosome"/>
</dbReference>
<dbReference type="EMBL" id="CP028339">
    <property type="protein sequence ID" value="AVR89741.1"/>
    <property type="molecule type" value="Genomic_DNA"/>
</dbReference>
<evidence type="ECO:0000313" key="3">
    <source>
        <dbReference type="Proteomes" id="UP000241885"/>
    </source>
</evidence>
<keyword evidence="3" id="KW-1185">Reference proteome</keyword>
<dbReference type="RefSeq" id="WP_107221801.1">
    <property type="nucleotide sequence ID" value="NZ_CP028339.1"/>
</dbReference>
<gene>
    <name evidence="2" type="ORF">Tharo_2859</name>
</gene>
<sequence>MFPLFPFAAGVLAGAVALRLLKNERTRSGLEKAQDRLRGATVSSLEAIEHASARAREKLAAAPAEAADRAAPGSAAAAAGEAAAPAARKPAPRRRKPKAAVRPAAPGEESPS</sequence>
<organism evidence="2 3">
    <name type="scientific">Thauera aromatica K172</name>
    <dbReference type="NCBI Taxonomy" id="44139"/>
    <lineage>
        <taxon>Bacteria</taxon>
        <taxon>Pseudomonadati</taxon>
        <taxon>Pseudomonadota</taxon>
        <taxon>Betaproteobacteria</taxon>
        <taxon>Rhodocyclales</taxon>
        <taxon>Zoogloeaceae</taxon>
        <taxon>Thauera</taxon>
    </lineage>
</organism>
<accession>A0A2R4BQW5</accession>
<reference evidence="2 3" key="1">
    <citation type="submission" date="2018-03" db="EMBL/GenBank/DDBJ databases">
        <title>Complete genome sequence of Thauera aromatica, a model organism for studying aromatic compound degradation under denitrifying conditions.</title>
        <authorList>
            <person name="Lo H.-Y."/>
            <person name="Goris T."/>
            <person name="Boll M."/>
            <person name="Mueller J.A."/>
        </authorList>
    </citation>
    <scope>NUCLEOTIDE SEQUENCE [LARGE SCALE GENOMIC DNA]</scope>
    <source>
        <strain evidence="2 3">K172</strain>
    </source>
</reference>